<dbReference type="GO" id="GO:0045296">
    <property type="term" value="F:cadherin binding"/>
    <property type="evidence" value="ECO:0007669"/>
    <property type="project" value="TreeGrafter"/>
</dbReference>
<keyword evidence="21" id="KW-1185">Reference proteome</keyword>
<dbReference type="FunFam" id="2.60.40.60:FF:000288">
    <property type="entry name" value="cadherin-12 isoform X2"/>
    <property type="match status" value="1"/>
</dbReference>
<evidence type="ECO:0000256" key="4">
    <source>
        <dbReference type="ARBA" id="ARBA00022692"/>
    </source>
</evidence>
<dbReference type="GO" id="GO:0016339">
    <property type="term" value="P:calcium-dependent cell-cell adhesion via plasma membrane cell adhesion molecules"/>
    <property type="evidence" value="ECO:0007669"/>
    <property type="project" value="TreeGrafter"/>
</dbReference>
<keyword evidence="6 18" id="KW-0732">Signal</keyword>
<dbReference type="InterPro" id="IPR039808">
    <property type="entry name" value="Cadherin"/>
</dbReference>
<evidence type="ECO:0000256" key="6">
    <source>
        <dbReference type="ARBA" id="ARBA00022729"/>
    </source>
</evidence>
<evidence type="ECO:0000256" key="1">
    <source>
        <dbReference type="ARBA" id="ARBA00004251"/>
    </source>
</evidence>
<keyword evidence="7" id="KW-0677">Repeat</keyword>
<reference evidence="20" key="2">
    <citation type="submission" date="2025-09" db="UniProtKB">
        <authorList>
            <consortium name="Ensembl"/>
        </authorList>
    </citation>
    <scope>IDENTIFICATION</scope>
</reference>
<evidence type="ECO:0000256" key="7">
    <source>
        <dbReference type="ARBA" id="ARBA00022737"/>
    </source>
</evidence>
<dbReference type="Gene3D" id="2.60.40.60">
    <property type="entry name" value="Cadherins"/>
    <property type="match status" value="5"/>
</dbReference>
<dbReference type="PRINTS" id="PR00205">
    <property type="entry name" value="CADHERIN"/>
</dbReference>
<dbReference type="GO" id="GO:0007043">
    <property type="term" value="P:cell-cell junction assembly"/>
    <property type="evidence" value="ECO:0007669"/>
    <property type="project" value="TreeGrafter"/>
</dbReference>
<dbReference type="SMART" id="SM00112">
    <property type="entry name" value="CA"/>
    <property type="match status" value="5"/>
</dbReference>
<dbReference type="PROSITE" id="PS50268">
    <property type="entry name" value="CADHERIN_2"/>
    <property type="match status" value="5"/>
</dbReference>
<dbReference type="InterPro" id="IPR015919">
    <property type="entry name" value="Cadherin-like_sf"/>
</dbReference>
<dbReference type="FunFam" id="2.60.40.60:FF:000009">
    <property type="entry name" value="Cadherin 24"/>
    <property type="match status" value="1"/>
</dbReference>
<feature type="transmembrane region" description="Helical" evidence="17">
    <location>
        <begin position="566"/>
        <end position="597"/>
    </location>
</feature>
<dbReference type="InterPro" id="IPR020894">
    <property type="entry name" value="Cadherin_CS"/>
</dbReference>
<dbReference type="AlphaFoldDB" id="A0A8C9JY91"/>
<dbReference type="Gene3D" id="4.10.900.10">
    <property type="entry name" value="TCF3-CBD (Catenin binding domain)"/>
    <property type="match status" value="1"/>
</dbReference>
<keyword evidence="2" id="KW-1003">Cell membrane</keyword>
<dbReference type="GO" id="GO:0016342">
    <property type="term" value="C:catenin complex"/>
    <property type="evidence" value="ECO:0007669"/>
    <property type="project" value="TreeGrafter"/>
</dbReference>
<dbReference type="PANTHER" id="PTHR24027:SF96">
    <property type="entry name" value="CADHERIN-12"/>
    <property type="match status" value="1"/>
</dbReference>
<feature type="domain" description="Cadherin" evidence="19">
    <location>
        <begin position="230"/>
        <end position="344"/>
    </location>
</feature>
<dbReference type="FunFam" id="2.60.40.60:FF:000097">
    <property type="entry name" value="cadherin-12 isoform X1"/>
    <property type="match status" value="1"/>
</dbReference>
<dbReference type="InterPro" id="IPR027397">
    <property type="entry name" value="Catenin-bd_sf"/>
</dbReference>
<accession>A0A8C9JY91</accession>
<evidence type="ECO:0000259" key="19">
    <source>
        <dbReference type="PROSITE" id="PS50268"/>
    </source>
</evidence>
<evidence type="ECO:0000256" key="9">
    <source>
        <dbReference type="ARBA" id="ARBA00022889"/>
    </source>
</evidence>
<dbReference type="InterPro" id="IPR002126">
    <property type="entry name" value="Cadherin-like_dom"/>
</dbReference>
<dbReference type="PROSITE" id="PS00232">
    <property type="entry name" value="CADHERIN_1"/>
    <property type="match status" value="1"/>
</dbReference>
<evidence type="ECO:0000256" key="10">
    <source>
        <dbReference type="ARBA" id="ARBA00022989"/>
    </source>
</evidence>
<keyword evidence="10 17" id="KW-1133">Transmembrane helix</keyword>
<dbReference type="GO" id="GO:0000902">
    <property type="term" value="P:cell morphogenesis"/>
    <property type="evidence" value="ECO:0007669"/>
    <property type="project" value="TreeGrafter"/>
</dbReference>
<dbReference type="CDD" id="cd11304">
    <property type="entry name" value="Cadherin_repeat"/>
    <property type="match status" value="4"/>
</dbReference>
<evidence type="ECO:0000256" key="12">
    <source>
        <dbReference type="ARBA" id="ARBA00023180"/>
    </source>
</evidence>
<dbReference type="InterPro" id="IPR000233">
    <property type="entry name" value="Cadherin_Y-type_LIR"/>
</dbReference>
<feature type="domain" description="Cadherin" evidence="19">
    <location>
        <begin position="185"/>
        <end position="229"/>
    </location>
</feature>
<dbReference type="FunFam" id="2.60.40.60:FF:000012">
    <property type="entry name" value="Cadherin 24"/>
    <property type="match status" value="1"/>
</dbReference>
<proteinExistence type="predicted"/>
<evidence type="ECO:0000256" key="17">
    <source>
        <dbReference type="SAM" id="Phobius"/>
    </source>
</evidence>
<feature type="chain" id="PRO_5034490229" description="Cadherin-12" evidence="18">
    <location>
        <begin position="26"/>
        <end position="754"/>
    </location>
</feature>
<keyword evidence="5" id="KW-0479">Metal-binding</keyword>
<dbReference type="GO" id="GO:0005912">
    <property type="term" value="C:adherens junction"/>
    <property type="evidence" value="ECO:0007669"/>
    <property type="project" value="TreeGrafter"/>
</dbReference>
<reference evidence="20" key="1">
    <citation type="submission" date="2025-08" db="UniProtKB">
        <authorList>
            <consortium name="Ensembl"/>
        </authorList>
    </citation>
    <scope>IDENTIFICATION</scope>
</reference>
<evidence type="ECO:0000256" key="14">
    <source>
        <dbReference type="PROSITE-ProRule" id="PRU00043"/>
    </source>
</evidence>
<evidence type="ECO:0000313" key="20">
    <source>
        <dbReference type="Ensembl" id="ENSPTIP00000014180.1"/>
    </source>
</evidence>
<dbReference type="PANTHER" id="PTHR24027">
    <property type="entry name" value="CADHERIN-23"/>
    <property type="match status" value="1"/>
</dbReference>
<dbReference type="GO" id="GO:0034332">
    <property type="term" value="P:adherens junction organization"/>
    <property type="evidence" value="ECO:0007669"/>
    <property type="project" value="TreeGrafter"/>
</dbReference>
<feature type="signal peptide" evidence="18">
    <location>
        <begin position="1"/>
        <end position="25"/>
    </location>
</feature>
<sequence length="754" mass="83878">MLTRNCLSLLLWVLFDGGLLTPLQPQPQQTLATEPTENVLHLPGRRSHFQRVKRGWVWNQFFVLEEYMGSEPQYVGKLHSDLDKGEGTVKYTLSGDGAGTVFTIDETTGDIHAIRSLDREEKPFYTLRAQAVDIETRKPLEPESEFIIKVQDINDNEPKFLDGPYVASVPEMSPVGVIRTALPNMDREVKEQYQVLIQAKDMGGQLGGLAGTTIVNITLTDVNDNPPRFPKSIFHLKVPESSPIGSAIGRIRAVDPDFGQNAEIEYNIVPGDGGNLFDIVTDEDTQEGVIKLKKPLDFETKKAYTFKVEASNLHIDHRFHSAGPFKDTATVKISVLDIEEPPVFSKPLYTMEVYEDTPVGTIIGAVTAQDLDVGSSAVRYFIDWKSDGDSYFTIDGTEGTIATNELLDRESTAQYNFSIIASKVSNPLLSSKVNILINVLDVNEFPPEISVPYETAVCENAKPGQIIQIVSAADRDLSPAGQQFSFRLSPEAAVKPNFTVRDFRNNTAGIETQRNGYSRRQQELYFLPVVIEDSSYPVQSSTNTMTIRVCRCDSDGTILSCNVEAIFLPVGLSTGALIAILLCIVILLAIVVLYVALRRQKKKDTLMTSKEDIRDNVIHYDDEGGGEEDTQAFDIGALRNPKVIEENKIRRDIKPDSLCLPRQRPPVEDNTDIRDFINQRLQENDVDPTAPPYDSLATYAYEGNGSVADSLSSIDSLTTEADQDYDYLADWGPRFKVLADMFGEEESYNPDKVT</sequence>
<comment type="function">
    <text evidence="16">Cadherins are calcium-dependent cell adhesion proteins.</text>
</comment>
<dbReference type="GO" id="GO:0007156">
    <property type="term" value="P:homophilic cell adhesion via plasma membrane adhesion molecules"/>
    <property type="evidence" value="ECO:0007669"/>
    <property type="project" value="InterPro"/>
</dbReference>
<gene>
    <name evidence="20" type="primary">CDH12</name>
</gene>
<keyword evidence="4 15" id="KW-0812">Transmembrane</keyword>
<feature type="domain" description="Cadherin" evidence="19">
    <location>
        <begin position="345"/>
        <end position="449"/>
    </location>
</feature>
<dbReference type="GO" id="GO:0005509">
    <property type="term" value="F:calcium ion binding"/>
    <property type="evidence" value="ECO:0007669"/>
    <property type="project" value="UniProtKB-UniRule"/>
</dbReference>
<evidence type="ECO:0000313" key="21">
    <source>
        <dbReference type="Proteomes" id="UP000675900"/>
    </source>
</evidence>
<dbReference type="SUPFAM" id="SSF49313">
    <property type="entry name" value="Cadherin-like"/>
    <property type="match status" value="5"/>
</dbReference>
<dbReference type="Proteomes" id="UP000675900">
    <property type="component" value="Unassembled WGS sequence"/>
</dbReference>
<evidence type="ECO:0000256" key="16">
    <source>
        <dbReference type="RuleBase" id="RU004357"/>
    </source>
</evidence>
<evidence type="ECO:0000256" key="2">
    <source>
        <dbReference type="ARBA" id="ARBA00022475"/>
    </source>
</evidence>
<keyword evidence="12" id="KW-0325">Glycoprotein</keyword>
<evidence type="ECO:0000256" key="18">
    <source>
        <dbReference type="SAM" id="SignalP"/>
    </source>
</evidence>
<dbReference type="Pfam" id="PF01049">
    <property type="entry name" value="CADH_Y-type_LIR"/>
    <property type="match status" value="1"/>
</dbReference>
<evidence type="ECO:0000256" key="11">
    <source>
        <dbReference type="ARBA" id="ARBA00023136"/>
    </source>
</evidence>
<evidence type="ECO:0000256" key="3">
    <source>
        <dbReference type="ARBA" id="ARBA00022553"/>
    </source>
</evidence>
<evidence type="ECO:0000256" key="8">
    <source>
        <dbReference type="ARBA" id="ARBA00022837"/>
    </source>
</evidence>
<dbReference type="Ensembl" id="ENSPTIT00000018266.1">
    <property type="protein sequence ID" value="ENSPTIP00000014180.1"/>
    <property type="gene ID" value="ENSPTIG00000013662.1"/>
</dbReference>
<evidence type="ECO:0000256" key="13">
    <source>
        <dbReference type="ARBA" id="ARBA00069585"/>
    </source>
</evidence>
<dbReference type="FunFam" id="2.60.40.60:FF:000265">
    <property type="entry name" value="Cadherin 12"/>
    <property type="match status" value="1"/>
</dbReference>
<keyword evidence="3" id="KW-0597">Phosphoprotein</keyword>
<feature type="domain" description="Cadherin" evidence="19">
    <location>
        <begin position="449"/>
        <end position="567"/>
    </location>
</feature>
<comment type="subcellular location">
    <subcellularLocation>
        <location evidence="1 15">Cell membrane</location>
        <topology evidence="1 15">Single-pass type I membrane protein</topology>
    </subcellularLocation>
</comment>
<name>A0A8C9JY91_PANTA</name>
<dbReference type="FunFam" id="4.10.900.10:FF:000001">
    <property type="entry name" value="Cadherin 2"/>
    <property type="match status" value="1"/>
</dbReference>
<dbReference type="GeneTree" id="ENSGT00940000154187"/>
<evidence type="ECO:0000256" key="15">
    <source>
        <dbReference type="RuleBase" id="RU003318"/>
    </source>
</evidence>
<dbReference type="Pfam" id="PF00028">
    <property type="entry name" value="Cadherin"/>
    <property type="match status" value="4"/>
</dbReference>
<keyword evidence="11 17" id="KW-0472">Membrane</keyword>
<dbReference type="GO" id="GO:0016477">
    <property type="term" value="P:cell migration"/>
    <property type="evidence" value="ECO:0007669"/>
    <property type="project" value="TreeGrafter"/>
</dbReference>
<dbReference type="GO" id="GO:0044331">
    <property type="term" value="P:cell-cell adhesion mediated by cadherin"/>
    <property type="evidence" value="ECO:0007669"/>
    <property type="project" value="TreeGrafter"/>
</dbReference>
<keyword evidence="9 15" id="KW-0130">Cell adhesion</keyword>
<organism evidence="20 21">
    <name type="scientific">Panthera tigris altaica</name>
    <name type="common">Siberian tiger</name>
    <dbReference type="NCBI Taxonomy" id="74533"/>
    <lineage>
        <taxon>Eukaryota</taxon>
        <taxon>Metazoa</taxon>
        <taxon>Chordata</taxon>
        <taxon>Craniata</taxon>
        <taxon>Vertebrata</taxon>
        <taxon>Euteleostomi</taxon>
        <taxon>Mammalia</taxon>
        <taxon>Eutheria</taxon>
        <taxon>Laurasiatheria</taxon>
        <taxon>Carnivora</taxon>
        <taxon>Feliformia</taxon>
        <taxon>Felidae</taxon>
        <taxon>Pantherinae</taxon>
        <taxon>Panthera</taxon>
    </lineage>
</organism>
<keyword evidence="8 14" id="KW-0106">Calcium</keyword>
<dbReference type="GO" id="GO:0008013">
    <property type="term" value="F:beta-catenin binding"/>
    <property type="evidence" value="ECO:0007669"/>
    <property type="project" value="TreeGrafter"/>
</dbReference>
<protein>
    <recommendedName>
        <fullName evidence="13">Cadherin-12</fullName>
    </recommendedName>
</protein>
<feature type="domain" description="Cadherin" evidence="19">
    <location>
        <begin position="80"/>
        <end position="160"/>
    </location>
</feature>
<evidence type="ECO:0000256" key="5">
    <source>
        <dbReference type="ARBA" id="ARBA00022723"/>
    </source>
</evidence>